<dbReference type="InterPro" id="IPR043205">
    <property type="entry name" value="CYB561/CYBRD1-like"/>
</dbReference>
<evidence type="ECO:0000313" key="3">
    <source>
        <dbReference type="EMBL" id="PIO13257.1"/>
    </source>
</evidence>
<sequence>MEGYKSFLFFLVSSLLLGFALVIFVLVWVLHYSDGLAWDRDSAEFNWHPVLIITGFVFIEGIAFWSFRLQNAEINAAPPSRHRTDLNSAIANNRVQLVKSHGKSLWCEWDFILTVSWWVQTSIRTHLSSSLGQLLSKQVSPLEDFTSSPVMVTTI</sequence>
<reference evidence="4" key="1">
    <citation type="journal article" date="2017" name="Nat. Commun.">
        <title>The North American bullfrog draft genome provides insight into hormonal regulation of long noncoding RNA.</title>
        <authorList>
            <person name="Hammond S.A."/>
            <person name="Warren R.L."/>
            <person name="Vandervalk B.P."/>
            <person name="Kucuk E."/>
            <person name="Khan H."/>
            <person name="Gibb E.A."/>
            <person name="Pandoh P."/>
            <person name="Kirk H."/>
            <person name="Zhao Y."/>
            <person name="Jones M."/>
            <person name="Mungall A.J."/>
            <person name="Coope R."/>
            <person name="Pleasance S."/>
            <person name="Moore R.A."/>
            <person name="Holt R.A."/>
            <person name="Round J.M."/>
            <person name="Ohora S."/>
            <person name="Walle B.V."/>
            <person name="Veldhoen N."/>
            <person name="Helbing C.C."/>
            <person name="Birol I."/>
        </authorList>
    </citation>
    <scope>NUCLEOTIDE SEQUENCE [LARGE SCALE GENOMIC DNA]</scope>
</reference>
<dbReference type="PANTHER" id="PTHR10106">
    <property type="entry name" value="CYTOCHROME B561-RELATED"/>
    <property type="match status" value="1"/>
</dbReference>
<dbReference type="Proteomes" id="UP000228934">
    <property type="component" value="Unassembled WGS sequence"/>
</dbReference>
<keyword evidence="2" id="KW-0472">Membrane</keyword>
<dbReference type="PANTHER" id="PTHR10106:SF12">
    <property type="entry name" value="PLASMA MEMBRANE ASCORBATE-DEPENDENT REDUCTASE CYBRD1"/>
    <property type="match status" value="1"/>
</dbReference>
<keyword evidence="4" id="KW-1185">Reference proteome</keyword>
<proteinExistence type="predicted"/>
<dbReference type="OrthoDB" id="907479at2759"/>
<organism evidence="3 4">
    <name type="scientific">Aquarana catesbeiana</name>
    <name type="common">American bullfrog</name>
    <name type="synonym">Rana catesbeiana</name>
    <dbReference type="NCBI Taxonomy" id="8400"/>
    <lineage>
        <taxon>Eukaryota</taxon>
        <taxon>Metazoa</taxon>
        <taxon>Chordata</taxon>
        <taxon>Craniata</taxon>
        <taxon>Vertebrata</taxon>
        <taxon>Euteleostomi</taxon>
        <taxon>Amphibia</taxon>
        <taxon>Batrachia</taxon>
        <taxon>Anura</taxon>
        <taxon>Neobatrachia</taxon>
        <taxon>Ranoidea</taxon>
        <taxon>Ranidae</taxon>
        <taxon>Aquarana</taxon>
    </lineage>
</organism>
<dbReference type="EMBL" id="KZ035609">
    <property type="protein sequence ID" value="PIO13257.1"/>
    <property type="molecule type" value="Genomic_DNA"/>
</dbReference>
<evidence type="ECO:0008006" key="5">
    <source>
        <dbReference type="Google" id="ProtNLM"/>
    </source>
</evidence>
<dbReference type="AlphaFoldDB" id="A0A2G9QCC3"/>
<keyword evidence="2" id="KW-1133">Transmembrane helix</keyword>
<protein>
    <recommendedName>
        <fullName evidence="5">Cytochrome b561 domain-containing protein</fullName>
    </recommendedName>
</protein>
<comment type="cofactor">
    <cofactor evidence="1">
        <name>heme b</name>
        <dbReference type="ChEBI" id="CHEBI:60344"/>
    </cofactor>
</comment>
<gene>
    <name evidence="3" type="ORF">AB205_0069930</name>
</gene>
<keyword evidence="2" id="KW-0812">Transmembrane</keyword>
<dbReference type="Gene3D" id="1.20.120.1770">
    <property type="match status" value="1"/>
</dbReference>
<evidence type="ECO:0000256" key="2">
    <source>
        <dbReference type="SAM" id="Phobius"/>
    </source>
</evidence>
<dbReference type="GO" id="GO:0005765">
    <property type="term" value="C:lysosomal membrane"/>
    <property type="evidence" value="ECO:0007669"/>
    <property type="project" value="TreeGrafter"/>
</dbReference>
<feature type="transmembrane region" description="Helical" evidence="2">
    <location>
        <begin position="7"/>
        <end position="30"/>
    </location>
</feature>
<feature type="transmembrane region" description="Helical" evidence="2">
    <location>
        <begin position="50"/>
        <end position="67"/>
    </location>
</feature>
<name>A0A2G9QCC3_AQUCT</name>
<evidence type="ECO:0000256" key="1">
    <source>
        <dbReference type="ARBA" id="ARBA00001970"/>
    </source>
</evidence>
<dbReference type="GO" id="GO:0016491">
    <property type="term" value="F:oxidoreductase activity"/>
    <property type="evidence" value="ECO:0007669"/>
    <property type="project" value="InterPro"/>
</dbReference>
<evidence type="ECO:0000313" key="4">
    <source>
        <dbReference type="Proteomes" id="UP000228934"/>
    </source>
</evidence>
<accession>A0A2G9QCC3</accession>